<dbReference type="GO" id="GO:0046983">
    <property type="term" value="F:protein dimerization activity"/>
    <property type="evidence" value="ECO:0007669"/>
    <property type="project" value="InterPro"/>
</dbReference>
<keyword evidence="7" id="KW-0804">Transcription</keyword>
<keyword evidence="3" id="KW-0832">Ubl conjugation</keyword>
<keyword evidence="2" id="KW-0677">Repeat</keyword>
<dbReference type="OrthoDB" id="6367713at2759"/>
<feature type="region of interest" description="Disordered" evidence="10">
    <location>
        <begin position="575"/>
        <end position="626"/>
    </location>
</feature>
<dbReference type="InterPro" id="IPR001610">
    <property type="entry name" value="PAC"/>
</dbReference>
<dbReference type="Pfam" id="PF23171">
    <property type="entry name" value="bHLH_HIF1A"/>
    <property type="match status" value="1"/>
</dbReference>
<dbReference type="InterPro" id="IPR036638">
    <property type="entry name" value="HLH_DNA-bd_sf"/>
</dbReference>
<gene>
    <name evidence="13" type="primary">HIF-1alpha</name>
</gene>
<evidence type="ECO:0000259" key="11">
    <source>
        <dbReference type="PROSITE" id="PS50112"/>
    </source>
</evidence>
<sequence>MPQSKRRQKEPRAATKEKRSRNSDKRKEQSRNAARSRREKEGHLYNELASVLPLPSQSIQQLDKASIMRLAIADLEVRAVFETGLTKRIKGSGGSKLDQEMDEYHMKALDGFLLVVNTDGRVIYTSENIATFLGHPQEEVMGSSLYHYTNMVDHSEVEQLTSFKNPHQPRRAFLRLKCTLTSKGRSVNFKNATDKVVQVIGEVVGEKAEKAWLVALAIPVPHPSYIEFPLDKQTFLSKHSLDMKFIYVDANVTSFCGYESDELVGRSVYELHHALDTMLIQEAYKNLLNKGQVETSRYRFLARGGGYIWLVTQATLIHGPRENKSQYVVCLNYVVSGVESKDEILSEFQLMCSSSSSNNNSSDTNNNDNEREIASTSSTASPANVPVPVASPVVQGLPTPPYSPAPRTAAAQKVNESPNPRTSTAPLPPPPPVASTFKIFVPRTKDMNKGFLTFNNNDPHSTVLKDEPEDLTHLAPSGGDTCVPLPTLIPDLEEEDSCMPQDVPAFIPSLDDMLTLEYPLQVVNSDAAIRSPSEEKIDDQDLSPKYLYEENQIQGVKSANSLSGGRLLLNRSRCNTPSPDCSSVHSSGLGTPEPPKPLLSEAALSQPIKKQSPVPFGSSHPRTTTESLFMPLDESNSGGSSELFSKLDLKFENQNMDSDEFEMRAPYIPPSNELLLFLDPDDLFTGPESDIAISPKCLRDGKFSTTTDKEDSSLAQLLRDTDPSIAGNSPGRNIQLDHSPGVQRSQYQQNKFLDGGGNFVDPNKVLPGHFAGKDELDSIGNDSQLADPPPIPVQEPVEPPPPLLGTDSHHTSGQVKRGHSPLSSPTLHHKKLCPPKCQQPQLKFSERCQDGVNNHLQNQQNGGLRLLTPHTPIMQQLLISKDPITVRGGRSPAGGTSASRNLLTDKSHSVLRNLLDVTEDNSIVLKDAHGGSLTSSPTALRIPKDRMATMLLTSAGGKSGTSLSYPTLRLVTGGPTGLKQAFKLTSNSSNHSEGCGSRLGQRQDPFLLMSSDTIPTLLELTQQDYEVNAPANNSLLQGAELLMALDQSSEAALLDGK</sequence>
<keyword evidence="5" id="KW-0238">DNA-binding</keyword>
<dbReference type="SMART" id="SM00353">
    <property type="entry name" value="HLH"/>
    <property type="match status" value="1"/>
</dbReference>
<dbReference type="GO" id="GO:0000977">
    <property type="term" value="F:RNA polymerase II transcription regulatory region sequence-specific DNA binding"/>
    <property type="evidence" value="ECO:0007669"/>
    <property type="project" value="TreeGrafter"/>
</dbReference>
<evidence type="ECO:0000259" key="12">
    <source>
        <dbReference type="PROSITE" id="PS50888"/>
    </source>
</evidence>
<feature type="compositionally biased region" description="Polar residues" evidence="10">
    <location>
        <begin position="742"/>
        <end position="751"/>
    </location>
</feature>
<reference evidence="13" key="1">
    <citation type="submission" date="2013-11" db="EMBL/GenBank/DDBJ databases">
        <authorList>
            <person name="Dai A."/>
            <person name="Guan Y."/>
        </authorList>
    </citation>
    <scope>NUCLEOTIDE SEQUENCE</scope>
    <source>
        <tissue evidence="13">Gill</tissue>
    </source>
</reference>
<feature type="compositionally biased region" description="Pro residues" evidence="10">
    <location>
        <begin position="787"/>
        <end position="803"/>
    </location>
</feature>
<organism evidence="13">
    <name type="scientific">Eriocheir sinensis</name>
    <name type="common">Chinese mitten crab</name>
    <dbReference type="NCBI Taxonomy" id="95602"/>
    <lineage>
        <taxon>Eukaryota</taxon>
        <taxon>Metazoa</taxon>
        <taxon>Ecdysozoa</taxon>
        <taxon>Arthropoda</taxon>
        <taxon>Crustacea</taxon>
        <taxon>Multicrustacea</taxon>
        <taxon>Malacostraca</taxon>
        <taxon>Eumalacostraca</taxon>
        <taxon>Eucarida</taxon>
        <taxon>Decapoda</taxon>
        <taxon>Pleocyemata</taxon>
        <taxon>Brachyura</taxon>
        <taxon>Eubrachyura</taxon>
        <taxon>Grapsoidea</taxon>
        <taxon>Varunidae</taxon>
        <taxon>Eriocheir</taxon>
    </lineage>
</organism>
<evidence type="ECO:0000256" key="9">
    <source>
        <dbReference type="ARBA" id="ARBA00023278"/>
    </source>
</evidence>
<feature type="compositionally biased region" description="Basic and acidic residues" evidence="10">
    <location>
        <begin position="10"/>
        <end position="42"/>
    </location>
</feature>
<feature type="compositionally biased region" description="Polar residues" evidence="10">
    <location>
        <begin position="575"/>
        <end position="589"/>
    </location>
</feature>
<evidence type="ECO:0000256" key="10">
    <source>
        <dbReference type="SAM" id="MobiDB-lite"/>
    </source>
</evidence>
<keyword evidence="8" id="KW-0539">Nucleus</keyword>
<dbReference type="PANTHER" id="PTHR23043:SF17">
    <property type="entry name" value="PROTEIN SIMILAR"/>
    <property type="match status" value="1"/>
</dbReference>
<dbReference type="InterPro" id="IPR013767">
    <property type="entry name" value="PAS_fold"/>
</dbReference>
<dbReference type="InterPro" id="IPR011598">
    <property type="entry name" value="bHLH_dom"/>
</dbReference>
<dbReference type="EMBL" id="KF825558">
    <property type="protein sequence ID" value="AHH85804.1"/>
    <property type="molecule type" value="mRNA"/>
</dbReference>
<dbReference type="PROSITE" id="PS50112">
    <property type="entry name" value="PAS"/>
    <property type="match status" value="2"/>
</dbReference>
<dbReference type="GO" id="GO:0005634">
    <property type="term" value="C:nucleus"/>
    <property type="evidence" value="ECO:0007669"/>
    <property type="project" value="UniProtKB-SubCell"/>
</dbReference>
<protein>
    <submittedName>
        <fullName evidence="13">Hypoxia inducible factor 1 alpha</fullName>
    </submittedName>
</protein>
<dbReference type="SMR" id="W5VSJ5"/>
<dbReference type="GO" id="GO:0000981">
    <property type="term" value="F:DNA-binding transcription factor activity, RNA polymerase II-specific"/>
    <property type="evidence" value="ECO:0007669"/>
    <property type="project" value="TreeGrafter"/>
</dbReference>
<dbReference type="SUPFAM" id="SSF47459">
    <property type="entry name" value="HLH, helix-loop-helix DNA-binding domain"/>
    <property type="match status" value="1"/>
</dbReference>
<dbReference type="SMART" id="SM00086">
    <property type="entry name" value="PAC"/>
    <property type="match status" value="1"/>
</dbReference>
<evidence type="ECO:0000256" key="3">
    <source>
        <dbReference type="ARBA" id="ARBA00022843"/>
    </source>
</evidence>
<evidence type="ECO:0000256" key="7">
    <source>
        <dbReference type="ARBA" id="ARBA00023163"/>
    </source>
</evidence>
<evidence type="ECO:0000256" key="1">
    <source>
        <dbReference type="ARBA" id="ARBA00004123"/>
    </source>
</evidence>
<feature type="domain" description="PAS" evidence="11">
    <location>
        <begin position="240"/>
        <end position="291"/>
    </location>
</feature>
<name>W5VSJ5_ERISI</name>
<evidence type="ECO:0000256" key="8">
    <source>
        <dbReference type="ARBA" id="ARBA00023242"/>
    </source>
</evidence>
<dbReference type="CDD" id="cd00130">
    <property type="entry name" value="PAS"/>
    <property type="match status" value="2"/>
</dbReference>
<dbReference type="PROSITE" id="PS50888">
    <property type="entry name" value="BHLH"/>
    <property type="match status" value="1"/>
</dbReference>
<proteinExistence type="evidence at transcript level"/>
<evidence type="ECO:0000256" key="2">
    <source>
        <dbReference type="ARBA" id="ARBA00022737"/>
    </source>
</evidence>
<dbReference type="SUPFAM" id="SSF55785">
    <property type="entry name" value="PYP-like sensor domain (PAS domain)"/>
    <property type="match status" value="2"/>
</dbReference>
<feature type="region of interest" description="Disordered" evidence="10">
    <location>
        <begin position="1"/>
        <end position="42"/>
    </location>
</feature>
<dbReference type="Pfam" id="PF14598">
    <property type="entry name" value="PAS_11"/>
    <property type="match status" value="1"/>
</dbReference>
<dbReference type="InterPro" id="IPR000014">
    <property type="entry name" value="PAS"/>
</dbReference>
<dbReference type="SMART" id="SM00091">
    <property type="entry name" value="PAS"/>
    <property type="match status" value="2"/>
</dbReference>
<dbReference type="FunFam" id="3.30.450.20:FF:000015">
    <property type="entry name" value="Hypoxia-inducible factor 1-alpha isoform 1"/>
    <property type="match status" value="1"/>
</dbReference>
<dbReference type="NCBIfam" id="TIGR00229">
    <property type="entry name" value="sensory_box"/>
    <property type="match status" value="1"/>
</dbReference>
<feature type="region of interest" description="Disordered" evidence="10">
    <location>
        <begin position="355"/>
        <end position="435"/>
    </location>
</feature>
<evidence type="ECO:0000256" key="6">
    <source>
        <dbReference type="ARBA" id="ARBA00023159"/>
    </source>
</evidence>
<feature type="domain" description="PAS" evidence="11">
    <location>
        <begin position="98"/>
        <end position="159"/>
    </location>
</feature>
<keyword evidence="6" id="KW-0010">Activator</keyword>
<keyword evidence="9" id="KW-0379">Hydroxylation</keyword>
<dbReference type="Pfam" id="PF00989">
    <property type="entry name" value="PAS"/>
    <property type="match status" value="1"/>
</dbReference>
<feature type="compositionally biased region" description="Low complexity" evidence="10">
    <location>
        <begin position="377"/>
        <end position="394"/>
    </location>
</feature>
<feature type="region of interest" description="Disordered" evidence="10">
    <location>
        <begin position="721"/>
        <end position="834"/>
    </location>
</feature>
<accession>W5VSJ5</accession>
<feature type="domain" description="BHLH" evidence="12">
    <location>
        <begin position="25"/>
        <end position="78"/>
    </location>
</feature>
<feature type="compositionally biased region" description="Low complexity" evidence="10">
    <location>
        <begin position="355"/>
        <end position="367"/>
    </location>
</feature>
<dbReference type="PANTHER" id="PTHR23043">
    <property type="entry name" value="HYPOXIA-INDUCIBLE FACTOR 1 ALPHA"/>
    <property type="match status" value="1"/>
</dbReference>
<evidence type="ECO:0000313" key="13">
    <source>
        <dbReference type="EMBL" id="AHH85804.1"/>
    </source>
</evidence>
<dbReference type="GO" id="GO:0071456">
    <property type="term" value="P:cellular response to hypoxia"/>
    <property type="evidence" value="ECO:0007669"/>
    <property type="project" value="TreeGrafter"/>
</dbReference>
<evidence type="ECO:0000256" key="4">
    <source>
        <dbReference type="ARBA" id="ARBA00023015"/>
    </source>
</evidence>
<dbReference type="GO" id="GO:0045944">
    <property type="term" value="P:positive regulation of transcription by RNA polymerase II"/>
    <property type="evidence" value="ECO:0007669"/>
    <property type="project" value="UniProtKB-ARBA"/>
</dbReference>
<dbReference type="InterPro" id="IPR035965">
    <property type="entry name" value="PAS-like_dom_sf"/>
</dbReference>
<dbReference type="AlphaFoldDB" id="W5VSJ5"/>
<dbReference type="Gene3D" id="3.30.450.20">
    <property type="entry name" value="PAS domain"/>
    <property type="match status" value="2"/>
</dbReference>
<evidence type="ECO:0000256" key="5">
    <source>
        <dbReference type="ARBA" id="ARBA00023125"/>
    </source>
</evidence>
<comment type="subcellular location">
    <subcellularLocation>
        <location evidence="1">Nucleus</location>
    </subcellularLocation>
</comment>
<keyword evidence="4" id="KW-0805">Transcription regulation</keyword>